<dbReference type="Pfam" id="PF13853">
    <property type="entry name" value="7tm_4"/>
    <property type="match status" value="1"/>
</dbReference>
<dbReference type="FunCoup" id="A0A6P5K4U5">
    <property type="interactions" value="490"/>
</dbReference>
<evidence type="ECO:0000256" key="1">
    <source>
        <dbReference type="ARBA" id="ARBA00004651"/>
    </source>
</evidence>
<keyword evidence="8" id="KW-0807">Transducer</keyword>
<evidence type="ECO:0000313" key="11">
    <source>
        <dbReference type="Proteomes" id="UP000515140"/>
    </source>
</evidence>
<feature type="transmembrane region" description="Helical" evidence="9">
    <location>
        <begin position="135"/>
        <end position="154"/>
    </location>
</feature>
<evidence type="ECO:0000256" key="3">
    <source>
        <dbReference type="ARBA" id="ARBA00022606"/>
    </source>
</evidence>
<keyword evidence="4 9" id="KW-0812">Transmembrane</keyword>
<feature type="transmembrane region" description="Helical" evidence="9">
    <location>
        <begin position="60"/>
        <end position="82"/>
    </location>
</feature>
<dbReference type="Gene3D" id="1.20.1070.10">
    <property type="entry name" value="Rhodopsin 7-helix transmembrane proteins"/>
    <property type="match status" value="1"/>
</dbReference>
<evidence type="ECO:0000256" key="5">
    <source>
        <dbReference type="ARBA" id="ARBA00022725"/>
    </source>
</evidence>
<dbReference type="FunFam" id="1.20.1070.10:FF:000001">
    <property type="entry name" value="Olfactory receptor"/>
    <property type="match status" value="1"/>
</dbReference>
<dbReference type="GO" id="GO:0005886">
    <property type="term" value="C:plasma membrane"/>
    <property type="evidence" value="ECO:0007669"/>
    <property type="project" value="UniProtKB-SubCell"/>
</dbReference>
<organism evidence="11 12">
    <name type="scientific">Phascolarctos cinereus</name>
    <name type="common">Koala</name>
    <dbReference type="NCBI Taxonomy" id="38626"/>
    <lineage>
        <taxon>Eukaryota</taxon>
        <taxon>Metazoa</taxon>
        <taxon>Chordata</taxon>
        <taxon>Craniata</taxon>
        <taxon>Vertebrata</taxon>
        <taxon>Euteleostomi</taxon>
        <taxon>Mammalia</taxon>
        <taxon>Metatheria</taxon>
        <taxon>Diprotodontia</taxon>
        <taxon>Phascolarctidae</taxon>
        <taxon>Phascolarctos</taxon>
    </lineage>
</organism>
<feature type="transmembrane region" description="Helical" evidence="9">
    <location>
        <begin position="94"/>
        <end position="115"/>
    </location>
</feature>
<feature type="transmembrane region" description="Helical" evidence="9">
    <location>
        <begin position="233"/>
        <end position="260"/>
    </location>
</feature>
<dbReference type="SUPFAM" id="SSF81321">
    <property type="entry name" value="Family A G protein-coupled receptor-like"/>
    <property type="match status" value="1"/>
</dbReference>
<dbReference type="KEGG" id="pcw:110207123"/>
<dbReference type="RefSeq" id="XP_020840368.1">
    <property type="nucleotide sequence ID" value="XM_020984709.1"/>
</dbReference>
<dbReference type="InterPro" id="IPR000276">
    <property type="entry name" value="GPCR_Rhodpsn"/>
</dbReference>
<dbReference type="PRINTS" id="PR00245">
    <property type="entry name" value="OLFACTORYR"/>
</dbReference>
<dbReference type="GeneID" id="110207123"/>
<sequence length="346" mass="38445">MEKCRESPDSEGVVRSMELGDLAGGRVLGTYNLNGRKNQSFVTTFILMGIPHPPELDTTLFGIFLVIYALTLVGNLLILTVIKVDNHLHTPMYYFLANLSFIDTCFSTVTVPKILMGLLSPDGGVISFQSCVAQLYFFHILGGSECLLYTVMSFDRYLAITHPLHYATMMSGKTCALLAGGTWLTGALLSAIQTTLTFRLPYCGPNQIEHYLCDAPPILKLACADTSDNETVIFLNIGVLTFTCFFLIFLSYMSIVRAILKIRTAQGRYKAFQTCASHCIVALCFFLPCLFIYLRPGTKDAVDVIVAIFFTVITPMLNPVVYTLRNKEVKTALLRLQSRGIFAKRK</sequence>
<keyword evidence="3" id="KW-0716">Sensory transduction</keyword>
<dbReference type="GO" id="GO:0004930">
    <property type="term" value="F:G protein-coupled receptor activity"/>
    <property type="evidence" value="ECO:0007669"/>
    <property type="project" value="InterPro"/>
</dbReference>
<dbReference type="Proteomes" id="UP000515140">
    <property type="component" value="Unplaced"/>
</dbReference>
<evidence type="ECO:0000313" key="12">
    <source>
        <dbReference type="RefSeq" id="XP_020840368.1"/>
    </source>
</evidence>
<feature type="transmembrane region" description="Helical" evidence="9">
    <location>
        <begin position="272"/>
        <end position="293"/>
    </location>
</feature>
<keyword evidence="2" id="KW-1003">Cell membrane</keyword>
<dbReference type="PROSITE" id="PS50262">
    <property type="entry name" value="G_PROTEIN_RECEP_F1_2"/>
    <property type="match status" value="1"/>
</dbReference>
<name>A0A6P5K4U5_PHACI</name>
<evidence type="ECO:0000256" key="9">
    <source>
        <dbReference type="SAM" id="Phobius"/>
    </source>
</evidence>
<keyword evidence="6 9" id="KW-1133">Transmembrane helix</keyword>
<reference evidence="12" key="1">
    <citation type="submission" date="2025-08" db="UniProtKB">
        <authorList>
            <consortium name="RefSeq"/>
        </authorList>
    </citation>
    <scope>IDENTIFICATION</scope>
    <source>
        <tissue evidence="12">Spleen</tissue>
    </source>
</reference>
<evidence type="ECO:0000256" key="6">
    <source>
        <dbReference type="ARBA" id="ARBA00022989"/>
    </source>
</evidence>
<evidence type="ECO:0000259" key="10">
    <source>
        <dbReference type="PROSITE" id="PS50262"/>
    </source>
</evidence>
<gene>
    <name evidence="12" type="primary">LOC110207123</name>
</gene>
<dbReference type="PANTHER" id="PTHR26453">
    <property type="entry name" value="OLFACTORY RECEPTOR"/>
    <property type="match status" value="1"/>
</dbReference>
<protein>
    <submittedName>
        <fullName evidence="12">Olfactory receptor 10G9-like</fullName>
    </submittedName>
</protein>
<dbReference type="AlphaFoldDB" id="A0A6P5K4U5"/>
<feature type="transmembrane region" description="Helical" evidence="9">
    <location>
        <begin position="175"/>
        <end position="192"/>
    </location>
</feature>
<dbReference type="GO" id="GO:0004984">
    <property type="term" value="F:olfactory receptor activity"/>
    <property type="evidence" value="ECO:0007669"/>
    <property type="project" value="InterPro"/>
</dbReference>
<dbReference type="InterPro" id="IPR000725">
    <property type="entry name" value="Olfact_rcpt"/>
</dbReference>
<dbReference type="PRINTS" id="PR00237">
    <property type="entry name" value="GPCRRHODOPSN"/>
</dbReference>
<feature type="transmembrane region" description="Helical" evidence="9">
    <location>
        <begin position="305"/>
        <end position="324"/>
    </location>
</feature>
<feature type="domain" description="G-protein coupled receptors family 1 profile" evidence="10">
    <location>
        <begin position="74"/>
        <end position="322"/>
    </location>
</feature>
<keyword evidence="7 9" id="KW-0472">Membrane</keyword>
<dbReference type="InterPro" id="IPR017452">
    <property type="entry name" value="GPCR_Rhodpsn_7TM"/>
</dbReference>
<comment type="subcellular location">
    <subcellularLocation>
        <location evidence="1">Cell membrane</location>
        <topology evidence="1">Multi-pass membrane protein</topology>
    </subcellularLocation>
</comment>
<evidence type="ECO:0000256" key="7">
    <source>
        <dbReference type="ARBA" id="ARBA00023136"/>
    </source>
</evidence>
<keyword evidence="5" id="KW-0552">Olfaction</keyword>
<accession>A0A6P5K4U5</accession>
<evidence type="ECO:0000256" key="4">
    <source>
        <dbReference type="ARBA" id="ARBA00022692"/>
    </source>
</evidence>
<evidence type="ECO:0000256" key="8">
    <source>
        <dbReference type="ARBA" id="ARBA00023224"/>
    </source>
</evidence>
<keyword evidence="11" id="KW-1185">Reference proteome</keyword>
<proteinExistence type="predicted"/>
<evidence type="ECO:0000256" key="2">
    <source>
        <dbReference type="ARBA" id="ARBA00022475"/>
    </source>
</evidence>
<dbReference type="InParanoid" id="A0A6P5K4U5"/>